<protein>
    <submittedName>
        <fullName evidence="1">Uncharacterized protein</fullName>
    </submittedName>
</protein>
<sequence>MNNSNQVSVIQSTLSRCLKKIESTLRNAIVSQMKIIETALAQAVNKSHTVNKDASTSDSNPAMVITPADSTFHSTEETAIEEIHIPNYFLEMPSFSLGLSQDEPPPLDTDLVNPISYVLPPNAAVPDAPETRRSKRARTVPAGLQDYKCDPKVIAAYDILPDIEVRFKAMEETVIEGS</sequence>
<accession>A0ABC8KWN4</accession>
<proteinExistence type="predicted"/>
<organism evidence="1 2">
    <name type="scientific">Eruca vesicaria subsp. sativa</name>
    <name type="common">Garden rocket</name>
    <name type="synonym">Eruca sativa</name>
    <dbReference type="NCBI Taxonomy" id="29727"/>
    <lineage>
        <taxon>Eukaryota</taxon>
        <taxon>Viridiplantae</taxon>
        <taxon>Streptophyta</taxon>
        <taxon>Embryophyta</taxon>
        <taxon>Tracheophyta</taxon>
        <taxon>Spermatophyta</taxon>
        <taxon>Magnoliopsida</taxon>
        <taxon>eudicotyledons</taxon>
        <taxon>Gunneridae</taxon>
        <taxon>Pentapetalae</taxon>
        <taxon>rosids</taxon>
        <taxon>malvids</taxon>
        <taxon>Brassicales</taxon>
        <taxon>Brassicaceae</taxon>
        <taxon>Brassiceae</taxon>
        <taxon>Eruca</taxon>
    </lineage>
</organism>
<reference evidence="1 2" key="1">
    <citation type="submission" date="2022-03" db="EMBL/GenBank/DDBJ databases">
        <authorList>
            <person name="Macdonald S."/>
            <person name="Ahmed S."/>
            <person name="Newling K."/>
        </authorList>
    </citation>
    <scope>NUCLEOTIDE SEQUENCE [LARGE SCALE GENOMIC DNA]</scope>
</reference>
<keyword evidence="2" id="KW-1185">Reference proteome</keyword>
<evidence type="ECO:0000313" key="1">
    <source>
        <dbReference type="EMBL" id="CAH8360328.1"/>
    </source>
</evidence>
<evidence type="ECO:0000313" key="2">
    <source>
        <dbReference type="Proteomes" id="UP001642260"/>
    </source>
</evidence>
<gene>
    <name evidence="1" type="ORF">ERUC_LOCUS26084</name>
</gene>
<comment type="caution">
    <text evidence="1">The sequence shown here is derived from an EMBL/GenBank/DDBJ whole genome shotgun (WGS) entry which is preliminary data.</text>
</comment>
<dbReference type="Proteomes" id="UP001642260">
    <property type="component" value="Unassembled WGS sequence"/>
</dbReference>
<name>A0ABC8KWN4_ERUVS</name>
<dbReference type="AlphaFoldDB" id="A0ABC8KWN4"/>
<dbReference type="EMBL" id="CAKOAT010285155">
    <property type="protein sequence ID" value="CAH8360328.1"/>
    <property type="molecule type" value="Genomic_DNA"/>
</dbReference>